<dbReference type="OrthoDB" id="6159439at2759"/>
<evidence type="ECO:0000313" key="11">
    <source>
        <dbReference type="EMBL" id="KAG6767653.1"/>
    </source>
</evidence>
<feature type="compositionally biased region" description="Acidic residues" evidence="7">
    <location>
        <begin position="1814"/>
        <end position="1848"/>
    </location>
</feature>
<evidence type="ECO:0000256" key="1">
    <source>
        <dbReference type="ARBA" id="ARBA00004123"/>
    </source>
</evidence>
<evidence type="ECO:0000313" key="12">
    <source>
        <dbReference type="Proteomes" id="UP000886885"/>
    </source>
</evidence>
<dbReference type="Pfam" id="PF15613">
    <property type="entry name" value="WSD"/>
    <property type="match status" value="1"/>
</dbReference>
<dbReference type="CDD" id="cd00086">
    <property type="entry name" value="homeodomain"/>
    <property type="match status" value="1"/>
</dbReference>
<dbReference type="PROSITE" id="PS50827">
    <property type="entry name" value="DDT"/>
    <property type="match status" value="1"/>
</dbReference>
<dbReference type="Proteomes" id="UP000886885">
    <property type="component" value="Chromosome 7D"/>
</dbReference>
<feature type="domain" description="HTH HARE-type" evidence="10">
    <location>
        <begin position="770"/>
        <end position="839"/>
    </location>
</feature>
<gene>
    <name evidence="11" type="ORF">POTOM_028865</name>
</gene>
<feature type="region of interest" description="Disordered" evidence="7">
    <location>
        <begin position="1038"/>
        <end position="1058"/>
    </location>
</feature>
<proteinExistence type="predicted"/>
<keyword evidence="4 5" id="KW-0238">DNA-binding</keyword>
<keyword evidence="12" id="KW-1185">Reference proteome</keyword>
<keyword evidence="2" id="KW-0804">Transcription</keyword>
<dbReference type="InterPro" id="IPR028941">
    <property type="entry name" value="WHIM2_dom"/>
</dbReference>
<feature type="coiled-coil region" evidence="6">
    <location>
        <begin position="413"/>
        <end position="515"/>
    </location>
</feature>
<feature type="compositionally biased region" description="Basic and acidic residues" evidence="7">
    <location>
        <begin position="12"/>
        <end position="25"/>
    </location>
</feature>
<dbReference type="PROSITE" id="PS50071">
    <property type="entry name" value="HOMEOBOX_2"/>
    <property type="match status" value="1"/>
</dbReference>
<feature type="compositionally biased region" description="Basic residues" evidence="7">
    <location>
        <begin position="80"/>
        <end position="89"/>
    </location>
</feature>
<sequence length="1869" mass="210517">MEEAGGGGGVEVEAKKKTPGEGESKSKRKMKSASQLEILEKTYSVDTYPSEAVRAELSVQLGLSDRQLQMWFCHRRLKDRKAPSVKRPRKESPSPAGMPGGGEMGVVAEVGNEHGSGSSPFVLGVDQRRAVGRPTGVAVPRISADVQAMKRYYEPQQSIAELRAIAFVEAQLGEPLREDGPILGMEFDPLPPDAFGAPIDLASPRSVIFSQDSRGISELVPFQGVFDWRMKGSATTGQQKQHVRIFEANLYERPDVKPIKSSTRTLHEYQFLPQQPTVRAEAYERAAPSCQYGSPADVHNVKTESISATLPFMHANKQVSSGYGLSNQVPSLSLMPQESRQGHLLPSTTGEYKTVIQKCSFTNIGMDAQSGAHLVTALDNPYMSSDSRVTHDEDALRMQRKRKSEEARIAREVEAHEKRIRKELEKQDILRRKREEQMRKEMEKHDRERRKEEERLLREKQREVERYQREQKRELERREKFLQKESIRVEKMRQKEELRREKEAARQKAATERAIARRMAKESMELIDDERLELMEMAASSKGLPSIIPLDFETLQNLDLFRDKLTEFPPKSMLLKRPFLIQPWNDSEENVGNLLMVWRFLITFADVLGIWPFTLDEFVQAFHDYDSRLLSEVHVALLKSIIKDIEDVARTPATGLGPNQNGAANPGGGHPQIVEGAYAWGFDLRSWQRHLNPLTWPEILRQFGLSAGFGSKLKKRNVDQAYLRDDNEGNDGEDVVTNLRNGAAVENAVSIMQERGFSNPRRSRHRLTPGTVKFAAFHVLSLQGSKGLTILEVADKIQKSGLRDLTTSKTPEASIAAALSRDSKLFERTAPSTYCIRPAYRKDPADTDTILSAARERIRTFKSGTGLNSKKVAHDSPETNEFNGKTVLGNGKESGGLKTPQVRHEKVRAGLTSLHSEGTNELKGAGSSIDESVDVAEIHTIPNQDVDIDENNLGEPWVQGLVEGEYSDLSVEERLNALVALIGVAIEGNSIRVALEMRLVQERLEGANALKKQMWAEAQLDKRRMKEEFVTRTQYSSFTGNKMEPNQTISATGGRQSPMVNVDDRSNGMPVNVSVQQEQLSDQQSDMNYLNNMPFEGNMQMQDLSAGPDNLTYQQAGHIAEKSRSQLKSVIGHRAEEMYVYRSLPLGQDRRRNRYWQFTTSASRNDPGCGRIFVELHDGRWRLIDYEEVFYALNPYASQVSMYKSDHLCTLMHGVDFTMYGFDTLLSSLDVRGVRESHLHAMLQKIEVPFKETIRRRRLCANTEGQSKDPIKAEAVEMAAGPESGTGMDSPHSTACVPDSDMFETSTSFTIELGRNEIEKNHTLKRFQDFEKWMWKECFKSSVLCAMKYEKKRCTQLLGVCYYCHDTYLFEDNHCPSCHKTHPSQTGLNFSEHVAHCERKLKMDPDSALCSLSCPPRIRLLKSLLALIEASALNVMVSVLPEALQAVWTNGYRKSWGMKLQSSSCVDDLLQVHVWPCLSHEFLCSPVYLDYEDMNLGYWNYCLAFEIILASYDDDYILTLLEVGMKRDYLSSNYETSSELLGSSDPSGCAAHDSFNTGTAPVLPWLPQTTAAVALRVIEFDASISYMLHQELESQKDRSAGNFIKLPSKYAVMKNTPDNETTEIPHQAGLLQEDDWVDVGIGLAGLGREQGIRGRGRGRTRVGRSQTRIIGSRTESSKRSASRSSNRLEKVLSWTGRPRGRGGRKSGRRSIRSRQKAVKKAAEIIPERKIPKENLYEQSTRRLGRHVRNGDETRFHMEDAENASSSERSEYNDENENIPASGDEYDDQVLDDYAGGFNSKSDDLLEGSDYNIDSNEEEEDDAMNEDEDELGDLDVEEYINRDSDEDEIRDGGQNGAQDGTESSSSDFSD</sequence>
<name>A0A8X7ZB60_POPTO</name>
<dbReference type="SMART" id="SM00389">
    <property type="entry name" value="HOX"/>
    <property type="match status" value="1"/>
</dbReference>
<comment type="caution">
    <text evidence="11">The sequence shown here is derived from an EMBL/GenBank/DDBJ whole genome shotgun (WGS) entry which is preliminary data.</text>
</comment>
<dbReference type="InterPro" id="IPR007759">
    <property type="entry name" value="Asxl_HARE-HTH"/>
</dbReference>
<evidence type="ECO:0008006" key="13">
    <source>
        <dbReference type="Google" id="ProtNLM"/>
    </source>
</evidence>
<feature type="domain" description="Homeobox" evidence="8">
    <location>
        <begin position="22"/>
        <end position="82"/>
    </location>
</feature>
<dbReference type="Pfam" id="PF00046">
    <property type="entry name" value="Homeodomain"/>
    <property type="match status" value="1"/>
</dbReference>
<evidence type="ECO:0000256" key="7">
    <source>
        <dbReference type="SAM" id="MobiDB-lite"/>
    </source>
</evidence>
<feature type="compositionally biased region" description="Basic and acidic residues" evidence="7">
    <location>
        <begin position="1748"/>
        <end position="1759"/>
    </location>
</feature>
<feature type="region of interest" description="Disordered" evidence="7">
    <location>
        <begin position="1"/>
        <end position="35"/>
    </location>
</feature>
<keyword evidence="6" id="KW-0175">Coiled coil</keyword>
<feature type="region of interest" description="Disordered" evidence="7">
    <location>
        <begin position="80"/>
        <end position="102"/>
    </location>
</feature>
<organism evidence="11 12">
    <name type="scientific">Populus tomentosa</name>
    <name type="common">Chinese white poplar</name>
    <dbReference type="NCBI Taxonomy" id="118781"/>
    <lineage>
        <taxon>Eukaryota</taxon>
        <taxon>Viridiplantae</taxon>
        <taxon>Streptophyta</taxon>
        <taxon>Embryophyta</taxon>
        <taxon>Tracheophyta</taxon>
        <taxon>Spermatophyta</taxon>
        <taxon>Magnoliopsida</taxon>
        <taxon>eudicotyledons</taxon>
        <taxon>Gunneridae</taxon>
        <taxon>Pentapetalae</taxon>
        <taxon>rosids</taxon>
        <taxon>fabids</taxon>
        <taxon>Malpighiales</taxon>
        <taxon>Salicaceae</taxon>
        <taxon>Saliceae</taxon>
        <taxon>Populus</taxon>
    </lineage>
</organism>
<dbReference type="GO" id="GO:0005634">
    <property type="term" value="C:nucleus"/>
    <property type="evidence" value="ECO:0007669"/>
    <property type="project" value="UniProtKB-SubCell"/>
</dbReference>
<dbReference type="InterPro" id="IPR028942">
    <property type="entry name" value="WHIM1_dom"/>
</dbReference>
<feature type="region of interest" description="Disordered" evidence="7">
    <location>
        <begin position="1649"/>
        <end position="1720"/>
    </location>
</feature>
<comment type="subcellular location">
    <subcellularLocation>
        <location evidence="1 4 5">Nucleus</location>
    </subcellularLocation>
</comment>
<dbReference type="Pfam" id="PF05066">
    <property type="entry name" value="HARE-HTH"/>
    <property type="match status" value="1"/>
</dbReference>
<dbReference type="GO" id="GO:0003677">
    <property type="term" value="F:DNA binding"/>
    <property type="evidence" value="ECO:0007669"/>
    <property type="project" value="UniProtKB-UniRule"/>
</dbReference>
<evidence type="ECO:0000259" key="10">
    <source>
        <dbReference type="PROSITE" id="PS51913"/>
    </source>
</evidence>
<evidence type="ECO:0000256" key="4">
    <source>
        <dbReference type="PROSITE-ProRule" id="PRU00108"/>
    </source>
</evidence>
<keyword evidence="3 4" id="KW-0539">Nucleus</keyword>
<evidence type="ECO:0000256" key="6">
    <source>
        <dbReference type="SAM" id="Coils"/>
    </source>
</evidence>
<dbReference type="EMBL" id="JAAWWB010000014">
    <property type="protein sequence ID" value="KAG6767653.1"/>
    <property type="molecule type" value="Genomic_DNA"/>
</dbReference>
<dbReference type="PANTHER" id="PTHR36968:SF5">
    <property type="entry name" value="HOMEOBOX-DDT DOMAIN PROTEIN RLT2"/>
    <property type="match status" value="1"/>
</dbReference>
<dbReference type="Pfam" id="PF15612">
    <property type="entry name" value="WHIM1"/>
    <property type="match status" value="1"/>
</dbReference>
<evidence type="ECO:0000256" key="3">
    <source>
        <dbReference type="ARBA" id="ARBA00023242"/>
    </source>
</evidence>
<evidence type="ECO:0000256" key="2">
    <source>
        <dbReference type="ARBA" id="ARBA00023163"/>
    </source>
</evidence>
<dbReference type="InterPro" id="IPR044977">
    <property type="entry name" value="RLT1-3"/>
</dbReference>
<evidence type="ECO:0000259" key="9">
    <source>
        <dbReference type="PROSITE" id="PS50827"/>
    </source>
</evidence>
<feature type="region of interest" description="Disordered" evidence="7">
    <location>
        <begin position="1735"/>
        <end position="1869"/>
    </location>
</feature>
<evidence type="ECO:0000256" key="5">
    <source>
        <dbReference type="RuleBase" id="RU000682"/>
    </source>
</evidence>
<feature type="compositionally biased region" description="Gly residues" evidence="7">
    <location>
        <begin position="1"/>
        <end position="10"/>
    </location>
</feature>
<dbReference type="InterPro" id="IPR001356">
    <property type="entry name" value="HD"/>
</dbReference>
<keyword evidence="4 5" id="KW-0371">Homeobox</keyword>
<feature type="domain" description="DDT" evidence="9">
    <location>
        <begin position="588"/>
        <end position="647"/>
    </location>
</feature>
<accession>A0A8X7ZB60</accession>
<feature type="compositionally biased region" description="Polar residues" evidence="7">
    <location>
        <begin position="1855"/>
        <end position="1869"/>
    </location>
</feature>
<dbReference type="SMART" id="SM00571">
    <property type="entry name" value="DDT"/>
    <property type="match status" value="1"/>
</dbReference>
<dbReference type="PANTHER" id="PTHR36968">
    <property type="entry name" value="HOMEOBOX-DDT DOMAIN PROTEIN RLT2"/>
    <property type="match status" value="1"/>
</dbReference>
<dbReference type="InterPro" id="IPR018501">
    <property type="entry name" value="DDT_dom"/>
</dbReference>
<feature type="compositionally biased region" description="Basic residues" evidence="7">
    <location>
        <begin position="1698"/>
        <end position="1719"/>
    </location>
</feature>
<dbReference type="Pfam" id="PF02791">
    <property type="entry name" value="DDT"/>
    <property type="match status" value="1"/>
</dbReference>
<dbReference type="GO" id="GO:0006357">
    <property type="term" value="P:regulation of transcription by RNA polymerase II"/>
    <property type="evidence" value="ECO:0007669"/>
    <property type="project" value="InterPro"/>
</dbReference>
<protein>
    <recommendedName>
        <fullName evidence="13">Homeodomain-like transcriptional regulator</fullName>
    </recommendedName>
</protein>
<feature type="DNA-binding region" description="Homeobox" evidence="4">
    <location>
        <begin position="24"/>
        <end position="83"/>
    </location>
</feature>
<feature type="region of interest" description="Disordered" evidence="7">
    <location>
        <begin position="867"/>
        <end position="902"/>
    </location>
</feature>
<evidence type="ECO:0000259" key="8">
    <source>
        <dbReference type="PROSITE" id="PS50071"/>
    </source>
</evidence>
<reference evidence="11" key="1">
    <citation type="journal article" date="2020" name="bioRxiv">
        <title>Hybrid origin of Populus tomentosa Carr. identified through genome sequencing and phylogenomic analysis.</title>
        <authorList>
            <person name="An X."/>
            <person name="Gao K."/>
            <person name="Chen Z."/>
            <person name="Li J."/>
            <person name="Yang X."/>
            <person name="Yang X."/>
            <person name="Zhou J."/>
            <person name="Guo T."/>
            <person name="Zhao T."/>
            <person name="Huang S."/>
            <person name="Miao D."/>
            <person name="Khan W.U."/>
            <person name="Rao P."/>
            <person name="Ye M."/>
            <person name="Lei B."/>
            <person name="Liao W."/>
            <person name="Wang J."/>
            <person name="Ji L."/>
            <person name="Li Y."/>
            <person name="Guo B."/>
            <person name="Mustafa N.S."/>
            <person name="Li S."/>
            <person name="Yun Q."/>
            <person name="Keller S.R."/>
            <person name="Mao J."/>
            <person name="Zhang R."/>
            <person name="Strauss S.H."/>
        </authorList>
    </citation>
    <scope>NUCLEOTIDE SEQUENCE</scope>
    <source>
        <strain evidence="11">GM15</strain>
        <tissue evidence="11">Leaf</tissue>
    </source>
</reference>
<dbReference type="PROSITE" id="PS51913">
    <property type="entry name" value="HTH_HARE"/>
    <property type="match status" value="1"/>
</dbReference>